<feature type="chain" id="PRO_5042018441" description="peptidylprolyl isomerase" evidence="5">
    <location>
        <begin position="18"/>
        <end position="146"/>
    </location>
</feature>
<dbReference type="EC" id="5.2.1.8" evidence="2"/>
<dbReference type="Pfam" id="PF00254">
    <property type="entry name" value="FKBP_C"/>
    <property type="match status" value="1"/>
</dbReference>
<protein>
    <recommendedName>
        <fullName evidence="2">peptidylprolyl isomerase</fullName>
        <ecNumber evidence="2">5.2.1.8</ecNumber>
    </recommendedName>
</protein>
<dbReference type="Gene3D" id="3.10.50.40">
    <property type="match status" value="1"/>
</dbReference>
<keyword evidence="8" id="KW-1185">Reference proteome</keyword>
<keyword evidence="4 7" id="KW-0413">Isomerase</keyword>
<dbReference type="GO" id="GO:0005783">
    <property type="term" value="C:endoplasmic reticulum"/>
    <property type="evidence" value="ECO:0007669"/>
    <property type="project" value="TreeGrafter"/>
</dbReference>
<evidence type="ECO:0000256" key="4">
    <source>
        <dbReference type="ARBA" id="ARBA00023235"/>
    </source>
</evidence>
<feature type="domain" description="PPIase FKBP-type" evidence="6">
    <location>
        <begin position="36"/>
        <end position="127"/>
    </location>
</feature>
<dbReference type="SUPFAM" id="SSF54534">
    <property type="entry name" value="FKBP-like"/>
    <property type="match status" value="1"/>
</dbReference>
<sequence>MRFLVVCWLFLLALVYAREPPTKLRIGVKARPEKCEVKSRDGQKLYMHYTGYLWDGTKFDSSLDRGQPFAFTLGEGMVIKGWDMGLRDMCVGEKRRLQIPPELGYGVAGAGDVIPPNAALVFDVELLQIRDPDTATTMGGAGHDEL</sequence>
<dbReference type="GO" id="GO:0003755">
    <property type="term" value="F:peptidyl-prolyl cis-trans isomerase activity"/>
    <property type="evidence" value="ECO:0007669"/>
    <property type="project" value="UniProtKB-KW"/>
</dbReference>
<dbReference type="InterPro" id="IPR046357">
    <property type="entry name" value="PPIase_dom_sf"/>
</dbReference>
<dbReference type="PANTHER" id="PTHR45779:SF14">
    <property type="entry name" value="PEPTIDYLPROLYL ISOMERASE"/>
    <property type="match status" value="1"/>
</dbReference>
<name>A0AAF0J3V5_9BASI</name>
<evidence type="ECO:0000256" key="3">
    <source>
        <dbReference type="ARBA" id="ARBA00023110"/>
    </source>
</evidence>
<dbReference type="EMBL" id="CP119898">
    <property type="protein sequence ID" value="WFD28566.1"/>
    <property type="molecule type" value="Genomic_DNA"/>
</dbReference>
<dbReference type="FunFam" id="3.10.50.40:FF:000006">
    <property type="entry name" value="Peptidyl-prolyl cis-trans isomerase"/>
    <property type="match status" value="1"/>
</dbReference>
<evidence type="ECO:0000259" key="6">
    <source>
        <dbReference type="Pfam" id="PF00254"/>
    </source>
</evidence>
<accession>A0AAF0J3V5</accession>
<evidence type="ECO:0000313" key="8">
    <source>
        <dbReference type="Proteomes" id="UP001213623"/>
    </source>
</evidence>
<comment type="catalytic activity">
    <reaction evidence="1">
        <text>[protein]-peptidylproline (omega=180) = [protein]-peptidylproline (omega=0)</text>
        <dbReference type="Rhea" id="RHEA:16237"/>
        <dbReference type="Rhea" id="RHEA-COMP:10747"/>
        <dbReference type="Rhea" id="RHEA-COMP:10748"/>
        <dbReference type="ChEBI" id="CHEBI:83833"/>
        <dbReference type="ChEBI" id="CHEBI:83834"/>
        <dbReference type="EC" id="5.2.1.8"/>
    </reaction>
</comment>
<evidence type="ECO:0000256" key="5">
    <source>
        <dbReference type="SAM" id="SignalP"/>
    </source>
</evidence>
<gene>
    <name evidence="7" type="primary">FPR2</name>
    <name evidence="7" type="ORF">MNAN1_003579</name>
</gene>
<dbReference type="AlphaFoldDB" id="A0AAF0J3V5"/>
<feature type="signal peptide" evidence="5">
    <location>
        <begin position="1"/>
        <end position="17"/>
    </location>
</feature>
<evidence type="ECO:0000256" key="2">
    <source>
        <dbReference type="ARBA" id="ARBA00013194"/>
    </source>
</evidence>
<keyword evidence="3" id="KW-0697">Rotamase</keyword>
<organism evidence="7 8">
    <name type="scientific">Malassezia nana</name>
    <dbReference type="NCBI Taxonomy" id="180528"/>
    <lineage>
        <taxon>Eukaryota</taxon>
        <taxon>Fungi</taxon>
        <taxon>Dikarya</taxon>
        <taxon>Basidiomycota</taxon>
        <taxon>Ustilaginomycotina</taxon>
        <taxon>Malasseziomycetes</taxon>
        <taxon>Malasseziales</taxon>
        <taxon>Malasseziaceae</taxon>
        <taxon>Malassezia</taxon>
    </lineage>
</organism>
<reference evidence="7" key="1">
    <citation type="submission" date="2023-03" db="EMBL/GenBank/DDBJ databases">
        <title>Mating type loci evolution in Malassezia.</title>
        <authorList>
            <person name="Coelho M.A."/>
        </authorList>
    </citation>
    <scope>NUCLEOTIDE SEQUENCE</scope>
    <source>
        <strain evidence="7">CBS 9557</strain>
    </source>
</reference>
<dbReference type="InterPro" id="IPR044609">
    <property type="entry name" value="FKBP2/11"/>
</dbReference>
<dbReference type="PANTHER" id="PTHR45779">
    <property type="entry name" value="PEPTIDYLPROLYL ISOMERASE"/>
    <property type="match status" value="1"/>
</dbReference>
<evidence type="ECO:0000256" key="1">
    <source>
        <dbReference type="ARBA" id="ARBA00000971"/>
    </source>
</evidence>
<evidence type="ECO:0000313" key="7">
    <source>
        <dbReference type="EMBL" id="WFD28566.1"/>
    </source>
</evidence>
<proteinExistence type="predicted"/>
<dbReference type="InterPro" id="IPR001179">
    <property type="entry name" value="PPIase_FKBP_dom"/>
</dbReference>
<dbReference type="Proteomes" id="UP001213623">
    <property type="component" value="Chromosome 7"/>
</dbReference>
<keyword evidence="5" id="KW-0732">Signal</keyword>